<dbReference type="AlphaFoldDB" id="A0A8H3D7X1"/>
<accession>A0A8H3D7X1</accession>
<protein>
    <recommendedName>
        <fullName evidence="1">Protein kinase domain-containing protein</fullName>
    </recommendedName>
</protein>
<dbReference type="InterPro" id="IPR051681">
    <property type="entry name" value="Ser/Thr_Kinases-Pseudokinases"/>
</dbReference>
<evidence type="ECO:0000313" key="4">
    <source>
        <dbReference type="Proteomes" id="UP000663850"/>
    </source>
</evidence>
<dbReference type="PIRSF" id="PIRSF000654">
    <property type="entry name" value="Integrin-linked_kinase"/>
    <property type="match status" value="1"/>
</dbReference>
<dbReference type="GO" id="GO:0004674">
    <property type="term" value="F:protein serine/threonine kinase activity"/>
    <property type="evidence" value="ECO:0007669"/>
    <property type="project" value="TreeGrafter"/>
</dbReference>
<dbReference type="PROSITE" id="PS00108">
    <property type="entry name" value="PROTEIN_KINASE_ST"/>
    <property type="match status" value="1"/>
</dbReference>
<evidence type="ECO:0000313" key="3">
    <source>
        <dbReference type="EMBL" id="CAE7083458.1"/>
    </source>
</evidence>
<dbReference type="SMART" id="SM00220">
    <property type="entry name" value="S_TKc"/>
    <property type="match status" value="1"/>
</dbReference>
<dbReference type="EMBL" id="CAJMWZ010006237">
    <property type="protein sequence ID" value="CAE6518504.1"/>
    <property type="molecule type" value="Genomic_DNA"/>
</dbReference>
<comment type="caution">
    <text evidence="2">The sequence shown here is derived from an EMBL/GenBank/DDBJ whole genome shotgun (WGS) entry which is preliminary data.</text>
</comment>
<dbReference type="PROSITE" id="PS50011">
    <property type="entry name" value="PROTEIN_KINASE_DOM"/>
    <property type="match status" value="1"/>
</dbReference>
<reference evidence="2" key="1">
    <citation type="submission" date="2021-01" db="EMBL/GenBank/DDBJ databases">
        <authorList>
            <person name="Kaushik A."/>
        </authorList>
    </citation>
    <scope>NUCLEOTIDE SEQUENCE</scope>
    <source>
        <strain evidence="3">AG5</strain>
        <strain evidence="2">Type strain: AG8-Rh-89/</strain>
    </source>
</reference>
<dbReference type="InterPro" id="IPR008271">
    <property type="entry name" value="Ser/Thr_kinase_AS"/>
</dbReference>
<evidence type="ECO:0000259" key="1">
    <source>
        <dbReference type="PROSITE" id="PS50011"/>
    </source>
</evidence>
<dbReference type="Proteomes" id="UP000663850">
    <property type="component" value="Unassembled WGS sequence"/>
</dbReference>
<name>A0A8H3D7X1_9AGAM</name>
<evidence type="ECO:0000313" key="2">
    <source>
        <dbReference type="EMBL" id="CAE6518504.1"/>
    </source>
</evidence>
<dbReference type="Gene3D" id="1.10.510.10">
    <property type="entry name" value="Transferase(Phosphotransferase) domain 1"/>
    <property type="match status" value="1"/>
</dbReference>
<dbReference type="GO" id="GO:0005524">
    <property type="term" value="F:ATP binding"/>
    <property type="evidence" value="ECO:0007669"/>
    <property type="project" value="InterPro"/>
</dbReference>
<dbReference type="Pfam" id="PF00069">
    <property type="entry name" value="Pkinase"/>
    <property type="match status" value="1"/>
</dbReference>
<dbReference type="InterPro" id="IPR011009">
    <property type="entry name" value="Kinase-like_dom_sf"/>
</dbReference>
<dbReference type="PANTHER" id="PTHR44329:SF214">
    <property type="entry name" value="PROTEIN KINASE DOMAIN-CONTAINING PROTEIN"/>
    <property type="match status" value="1"/>
</dbReference>
<dbReference type="PANTHER" id="PTHR44329">
    <property type="entry name" value="SERINE/THREONINE-PROTEIN KINASE TNNI3K-RELATED"/>
    <property type="match status" value="1"/>
</dbReference>
<dbReference type="Proteomes" id="UP000663827">
    <property type="component" value="Unassembled WGS sequence"/>
</dbReference>
<proteinExistence type="predicted"/>
<feature type="domain" description="Protein kinase" evidence="1">
    <location>
        <begin position="42"/>
        <end position="253"/>
    </location>
</feature>
<gene>
    <name evidence="2" type="ORF">RDB_LOCUS115162</name>
    <name evidence="3" type="ORF">RDB_LOCUS25599</name>
</gene>
<dbReference type="InterPro" id="IPR000719">
    <property type="entry name" value="Prot_kinase_dom"/>
</dbReference>
<sequence>MLKPTLPFNYFPPHNLLVQYEKAGEILDGATSINVARLTPQWLQNAEEFQGGFSCVKKAIWKDRTIVVKFLSTRRVVSSDAKSREQSFRREIHVWHKLSHPNILPLLGVVCLEGAILGMASPFMANGAAPGYINRNPEADVFQIIQLCDVAEGLGYLAAQTPPVAHGDLKGANVLIDSDGRACICDFGLSRFLGGHGSADVSCFGTTRWMAPEQLISDPMIVSLSADIFSWGMLALEVSHRLISITSTNPTTS</sequence>
<dbReference type="EMBL" id="CAJNJQ010000514">
    <property type="protein sequence ID" value="CAE7083458.1"/>
    <property type="molecule type" value="Genomic_DNA"/>
</dbReference>
<dbReference type="SUPFAM" id="SSF56112">
    <property type="entry name" value="Protein kinase-like (PK-like)"/>
    <property type="match status" value="1"/>
</dbReference>
<organism evidence="2 4">
    <name type="scientific">Rhizoctonia solani</name>
    <dbReference type="NCBI Taxonomy" id="456999"/>
    <lineage>
        <taxon>Eukaryota</taxon>
        <taxon>Fungi</taxon>
        <taxon>Dikarya</taxon>
        <taxon>Basidiomycota</taxon>
        <taxon>Agaricomycotina</taxon>
        <taxon>Agaricomycetes</taxon>
        <taxon>Cantharellales</taxon>
        <taxon>Ceratobasidiaceae</taxon>
        <taxon>Rhizoctonia</taxon>
    </lineage>
</organism>